<evidence type="ECO:0000256" key="8">
    <source>
        <dbReference type="SAM" id="Phobius"/>
    </source>
</evidence>
<dbReference type="InterPro" id="IPR036640">
    <property type="entry name" value="ABC1_TM_sf"/>
</dbReference>
<dbReference type="CTD" id="6756439"/>
<dbReference type="OMA" id="VQRMPLQ"/>
<feature type="transmembrane region" description="Helical" evidence="8">
    <location>
        <begin position="138"/>
        <end position="157"/>
    </location>
</feature>
<dbReference type="CDD" id="cd18780">
    <property type="entry name" value="ABC_6TM_AtABCB27_like"/>
    <property type="match status" value="1"/>
</dbReference>
<dbReference type="CDD" id="cd03249">
    <property type="entry name" value="ABC_MTABC3_MDL1_MDL2"/>
    <property type="match status" value="1"/>
</dbReference>
<protein>
    <submittedName>
        <fullName evidence="11">Uncharacterized protein</fullName>
    </submittedName>
</protein>
<feature type="transmembrane region" description="Helical" evidence="8">
    <location>
        <begin position="450"/>
        <end position="475"/>
    </location>
</feature>
<organism evidence="11 12">
    <name type="scientific">Trichoplax adhaerens</name>
    <name type="common">Trichoplax reptans</name>
    <dbReference type="NCBI Taxonomy" id="10228"/>
    <lineage>
        <taxon>Eukaryota</taxon>
        <taxon>Metazoa</taxon>
        <taxon>Placozoa</taxon>
        <taxon>Uniplacotomia</taxon>
        <taxon>Trichoplacea</taxon>
        <taxon>Trichoplacidae</taxon>
        <taxon>Trichoplax</taxon>
    </lineage>
</organism>
<dbReference type="FunFam" id="3.40.50.300:FF:000403">
    <property type="entry name" value="ATP-binding cassette sub-family B member 8, mitochondrial"/>
    <property type="match status" value="1"/>
</dbReference>
<dbReference type="InterPro" id="IPR003593">
    <property type="entry name" value="AAA+_ATPase"/>
</dbReference>
<evidence type="ECO:0000313" key="11">
    <source>
        <dbReference type="EMBL" id="EDV22201.1"/>
    </source>
</evidence>
<evidence type="ECO:0000259" key="9">
    <source>
        <dbReference type="PROSITE" id="PS50893"/>
    </source>
</evidence>
<feature type="transmembrane region" description="Helical" evidence="8">
    <location>
        <begin position="96"/>
        <end position="117"/>
    </location>
</feature>
<evidence type="ECO:0000256" key="3">
    <source>
        <dbReference type="ARBA" id="ARBA00022692"/>
    </source>
</evidence>
<dbReference type="GO" id="GO:0005524">
    <property type="term" value="F:ATP binding"/>
    <property type="evidence" value="ECO:0007669"/>
    <property type="project" value="UniProtKB-KW"/>
</dbReference>
<comment type="subcellular location">
    <subcellularLocation>
        <location evidence="1">Mitochondrion inner membrane</location>
        <topology evidence="1">Multi-pass membrane protein</topology>
    </subcellularLocation>
</comment>
<feature type="domain" description="ABC transmembrane type-1" evidence="10">
    <location>
        <begin position="236"/>
        <end position="516"/>
    </location>
</feature>
<dbReference type="AlphaFoldDB" id="B3S545"/>
<dbReference type="Proteomes" id="UP000009022">
    <property type="component" value="Unassembled WGS sequence"/>
</dbReference>
<reference evidence="11 12" key="1">
    <citation type="journal article" date="2008" name="Nature">
        <title>The Trichoplax genome and the nature of placozoans.</title>
        <authorList>
            <person name="Srivastava M."/>
            <person name="Begovic E."/>
            <person name="Chapman J."/>
            <person name="Putnam N.H."/>
            <person name="Hellsten U."/>
            <person name="Kawashima T."/>
            <person name="Kuo A."/>
            <person name="Mitros T."/>
            <person name="Salamov A."/>
            <person name="Carpenter M.L."/>
            <person name="Signorovitch A.Y."/>
            <person name="Moreno M.A."/>
            <person name="Kamm K."/>
            <person name="Grimwood J."/>
            <person name="Schmutz J."/>
            <person name="Shapiro H."/>
            <person name="Grigoriev I.V."/>
            <person name="Buss L.W."/>
            <person name="Schierwater B."/>
            <person name="Dellaporta S.L."/>
            <person name="Rokhsar D.S."/>
        </authorList>
    </citation>
    <scope>NUCLEOTIDE SEQUENCE [LARGE SCALE GENOMIC DNA]</scope>
    <source>
        <strain evidence="11 12">Grell-BS-1999</strain>
    </source>
</reference>
<dbReference type="EMBL" id="DS985250">
    <property type="protein sequence ID" value="EDV22201.1"/>
    <property type="molecule type" value="Genomic_DNA"/>
</dbReference>
<feature type="transmembrane region" description="Helical" evidence="8">
    <location>
        <begin position="352"/>
        <end position="369"/>
    </location>
</feature>
<dbReference type="InterPro" id="IPR003439">
    <property type="entry name" value="ABC_transporter-like_ATP-bd"/>
</dbReference>
<dbReference type="InterPro" id="IPR027417">
    <property type="entry name" value="P-loop_NTPase"/>
</dbReference>
<feature type="transmembrane region" description="Helical" evidence="8">
    <location>
        <begin position="58"/>
        <end position="76"/>
    </location>
</feature>
<evidence type="ECO:0000256" key="2">
    <source>
        <dbReference type="ARBA" id="ARBA00022448"/>
    </source>
</evidence>
<dbReference type="PROSITE" id="PS50893">
    <property type="entry name" value="ABC_TRANSPORTER_2"/>
    <property type="match status" value="1"/>
</dbReference>
<dbReference type="InParanoid" id="B3S545"/>
<keyword evidence="5" id="KW-0067">ATP-binding</keyword>
<dbReference type="PROSITE" id="PS50929">
    <property type="entry name" value="ABC_TM1F"/>
    <property type="match status" value="1"/>
</dbReference>
<keyword evidence="12" id="KW-1185">Reference proteome</keyword>
<dbReference type="Pfam" id="PF00005">
    <property type="entry name" value="ABC_tran"/>
    <property type="match status" value="1"/>
</dbReference>
<dbReference type="eggNOG" id="KOG0058">
    <property type="taxonomic scope" value="Eukaryota"/>
</dbReference>
<sequence length="799" mass="88133">MSSSQTSDSIEIDQNHDTRYLINNNDKVNGGNTQTDEAEVRVKILKPFTLPFMRYNNLLRLILLIDGITCVTLWLAGGDSTQLRKSIFHFTITTSVFDLACLALARMILLFLLWTRFEDTAAIIIDHPRGTGLLRRKTIVLFLSILFTLGFMAYSMAKLILLYLPASKADRAAMNSSYVGCAIASLVFTLIELVATLPANTLISRVGQYRKFNPSKGTANLRRVLGLAKEEFWIILGGVLALLVSSGTLMIAPYFFGQVINNAITRNEGLNTTVVILLAIYVGGSIASFFRSWLFTLAGERLVARIRKMLFNAIIVQEIGFFDKNRTGELTNRLSSDTAVIQNAVTVNISMLLRYILQIIGSLIVMFILSPSVTGVLLAVVPIIAIMAVLYGRKLRDLRKKFQDELANASNVAEETIGNIRTVRSFNGEKKTMNHYGEMIENSYNIGRKLALYTGLFNGYMGIFAQGAIVLVLWFGAKQVLEGHLTAGLLTSFMLYALNVAMAFAFITSLYGDFMQAVGASVRMFELMDRDPELKLEGGLKPQKFQGVLEFKEVSFKYPARSDTEVLKDINFKIKPGEMVALVGPSGGGKSTTVNLIEQFYHPNTGSIALGDDDLRNVDAVWLRDNIGLVSQEPILFACSIYDNIQYGCDATRSEIEEAAKQANAHDFITSFSEGYDTLVGERGVRLSGGQKQRVAIARALIKNPSLLLLDEATSALDAESEYLVQEAIDRAMNGRTVLVIAHRLSTVRSASKVLVIDKGRIVEEGTHDQLIEQGGVYKKLVLRQLTAGATTNPSENTA</sequence>
<dbReference type="InterPro" id="IPR039421">
    <property type="entry name" value="Type_1_exporter"/>
</dbReference>
<dbReference type="InterPro" id="IPR017871">
    <property type="entry name" value="ABC_transporter-like_CS"/>
</dbReference>
<feature type="transmembrane region" description="Helical" evidence="8">
    <location>
        <begin position="276"/>
        <end position="299"/>
    </location>
</feature>
<feature type="domain" description="ABC transporter" evidence="9">
    <location>
        <begin position="549"/>
        <end position="784"/>
    </location>
</feature>
<dbReference type="Gene3D" id="1.20.1560.10">
    <property type="entry name" value="ABC transporter type 1, transmembrane domain"/>
    <property type="match status" value="1"/>
</dbReference>
<evidence type="ECO:0000256" key="4">
    <source>
        <dbReference type="ARBA" id="ARBA00022741"/>
    </source>
</evidence>
<dbReference type="HOGENOM" id="CLU_000604_84_3_1"/>
<accession>B3S545</accession>
<dbReference type="SUPFAM" id="SSF90123">
    <property type="entry name" value="ABC transporter transmembrane region"/>
    <property type="match status" value="1"/>
</dbReference>
<dbReference type="GO" id="GO:0016020">
    <property type="term" value="C:membrane"/>
    <property type="evidence" value="ECO:0000318"/>
    <property type="project" value="GO_Central"/>
</dbReference>
<dbReference type="PhylomeDB" id="B3S545"/>
<keyword evidence="6 8" id="KW-1133">Transmembrane helix</keyword>
<evidence type="ECO:0000256" key="5">
    <source>
        <dbReference type="ARBA" id="ARBA00022840"/>
    </source>
</evidence>
<feature type="transmembrane region" description="Helical" evidence="8">
    <location>
        <begin position="177"/>
        <end position="203"/>
    </location>
</feature>
<dbReference type="RefSeq" id="XP_002115356.1">
    <property type="nucleotide sequence ID" value="XM_002115320.1"/>
</dbReference>
<dbReference type="PANTHER" id="PTHR43394:SF1">
    <property type="entry name" value="ATP-BINDING CASSETTE SUB-FAMILY B MEMBER 10, MITOCHONDRIAL"/>
    <property type="match status" value="1"/>
</dbReference>
<keyword evidence="7 8" id="KW-0472">Membrane</keyword>
<evidence type="ECO:0000256" key="7">
    <source>
        <dbReference type="ARBA" id="ARBA00023136"/>
    </source>
</evidence>
<dbReference type="PANTHER" id="PTHR43394">
    <property type="entry name" value="ATP-DEPENDENT PERMEASE MDL1, MITOCHONDRIAL"/>
    <property type="match status" value="1"/>
</dbReference>
<dbReference type="PROSITE" id="PS00211">
    <property type="entry name" value="ABC_TRANSPORTER_1"/>
    <property type="match status" value="1"/>
</dbReference>
<feature type="transmembrane region" description="Helical" evidence="8">
    <location>
        <begin position="232"/>
        <end position="256"/>
    </location>
</feature>
<dbReference type="GO" id="GO:0042626">
    <property type="term" value="F:ATPase-coupled transmembrane transporter activity"/>
    <property type="evidence" value="ECO:0000318"/>
    <property type="project" value="GO_Central"/>
</dbReference>
<dbReference type="Gene3D" id="3.40.50.300">
    <property type="entry name" value="P-loop containing nucleotide triphosphate hydrolases"/>
    <property type="match status" value="1"/>
</dbReference>
<name>B3S545_TRIAD</name>
<gene>
    <name evidence="11" type="ORF">TRIADDRAFT_29232</name>
</gene>
<feature type="transmembrane region" description="Helical" evidence="8">
    <location>
        <begin position="495"/>
        <end position="514"/>
    </location>
</feature>
<dbReference type="SMART" id="SM00382">
    <property type="entry name" value="AAA"/>
    <property type="match status" value="1"/>
</dbReference>
<dbReference type="InterPro" id="IPR011527">
    <property type="entry name" value="ABC1_TM_dom"/>
</dbReference>
<dbReference type="GO" id="GO:0005743">
    <property type="term" value="C:mitochondrial inner membrane"/>
    <property type="evidence" value="ECO:0007669"/>
    <property type="project" value="UniProtKB-SubCell"/>
</dbReference>
<feature type="transmembrane region" description="Helical" evidence="8">
    <location>
        <begin position="375"/>
        <end position="392"/>
    </location>
</feature>
<evidence type="ECO:0000256" key="1">
    <source>
        <dbReference type="ARBA" id="ARBA00004448"/>
    </source>
</evidence>
<dbReference type="Pfam" id="PF10457">
    <property type="entry name" value="MENTAL"/>
    <property type="match status" value="1"/>
</dbReference>
<evidence type="ECO:0000313" key="12">
    <source>
        <dbReference type="Proteomes" id="UP000009022"/>
    </source>
</evidence>
<dbReference type="Pfam" id="PF00664">
    <property type="entry name" value="ABC_membrane"/>
    <property type="match status" value="1"/>
</dbReference>
<keyword evidence="3 8" id="KW-0812">Transmembrane</keyword>
<dbReference type="FunFam" id="1.20.1560.10:FF:000058">
    <property type="entry name" value="ABC transporter B family member 25"/>
    <property type="match status" value="1"/>
</dbReference>
<dbReference type="GO" id="GO:0016887">
    <property type="term" value="F:ATP hydrolysis activity"/>
    <property type="evidence" value="ECO:0007669"/>
    <property type="project" value="InterPro"/>
</dbReference>
<dbReference type="GeneID" id="6756439"/>
<dbReference type="KEGG" id="tad:TRIADDRAFT_29232"/>
<evidence type="ECO:0000256" key="6">
    <source>
        <dbReference type="ARBA" id="ARBA00022989"/>
    </source>
</evidence>
<keyword evidence="4" id="KW-0547">Nucleotide-binding</keyword>
<dbReference type="OrthoDB" id="6500128at2759"/>
<dbReference type="GO" id="GO:0055085">
    <property type="term" value="P:transmembrane transport"/>
    <property type="evidence" value="ECO:0000318"/>
    <property type="project" value="GO_Central"/>
</dbReference>
<dbReference type="InterPro" id="IPR019498">
    <property type="entry name" value="MENTAL"/>
</dbReference>
<evidence type="ECO:0000259" key="10">
    <source>
        <dbReference type="PROSITE" id="PS50929"/>
    </source>
</evidence>
<dbReference type="GO" id="GO:0140359">
    <property type="term" value="F:ABC-type transporter activity"/>
    <property type="evidence" value="ECO:0007669"/>
    <property type="project" value="InterPro"/>
</dbReference>
<dbReference type="SUPFAM" id="SSF52540">
    <property type="entry name" value="P-loop containing nucleoside triphosphate hydrolases"/>
    <property type="match status" value="1"/>
</dbReference>
<keyword evidence="2" id="KW-0813">Transport</keyword>
<proteinExistence type="predicted"/>